<dbReference type="PRINTS" id="PR00812">
    <property type="entry name" value="BCTERIALGSPF"/>
</dbReference>
<keyword evidence="7 8" id="KW-0472">Membrane</keyword>
<dbReference type="FunFam" id="1.20.81.30:FF:000001">
    <property type="entry name" value="Type II secretion system protein F"/>
    <property type="match status" value="2"/>
</dbReference>
<feature type="transmembrane region" description="Helical" evidence="8">
    <location>
        <begin position="382"/>
        <end position="409"/>
    </location>
</feature>
<dbReference type="EMBL" id="CP116967">
    <property type="protein sequence ID" value="WNM59450.1"/>
    <property type="molecule type" value="Genomic_DNA"/>
</dbReference>
<dbReference type="InterPro" id="IPR003004">
    <property type="entry name" value="GspF/PilC"/>
</dbReference>
<feature type="domain" description="Type II secretion system protein GspF" evidence="9">
    <location>
        <begin position="76"/>
        <end position="199"/>
    </location>
</feature>
<feature type="domain" description="Type II secretion system protein GspF" evidence="9">
    <location>
        <begin position="279"/>
        <end position="401"/>
    </location>
</feature>
<dbReference type="GO" id="GO:0005886">
    <property type="term" value="C:plasma membrane"/>
    <property type="evidence" value="ECO:0007669"/>
    <property type="project" value="UniProtKB-SubCell"/>
</dbReference>
<comment type="similarity">
    <text evidence="2">Belongs to the GSP F family.</text>
</comment>
<evidence type="ECO:0000256" key="3">
    <source>
        <dbReference type="ARBA" id="ARBA00022475"/>
    </source>
</evidence>
<feature type="transmembrane region" description="Helical" evidence="8">
    <location>
        <begin position="176"/>
        <end position="198"/>
    </location>
</feature>
<evidence type="ECO:0000313" key="11">
    <source>
        <dbReference type="Proteomes" id="UP001302719"/>
    </source>
</evidence>
<reference evidence="10 11" key="1">
    <citation type="submission" date="2023-01" db="EMBL/GenBank/DDBJ databases">
        <title>Cultivation and genomic characterization of new, ubiquitous marine nitrite-oxidizing bacteria from the Nitrospirales.</title>
        <authorList>
            <person name="Mueller A.J."/>
            <person name="Daebeler A."/>
            <person name="Herbold C.W."/>
            <person name="Kirkegaard R.H."/>
            <person name="Daims H."/>
        </authorList>
    </citation>
    <scope>NUCLEOTIDE SEQUENCE [LARGE SCALE GENOMIC DNA]</scope>
    <source>
        <strain evidence="10 11">VA</strain>
    </source>
</reference>
<dbReference type="Pfam" id="PF00482">
    <property type="entry name" value="T2SSF"/>
    <property type="match status" value="2"/>
</dbReference>
<dbReference type="AlphaFoldDB" id="A0AA96GG13"/>
<evidence type="ECO:0000256" key="4">
    <source>
        <dbReference type="ARBA" id="ARBA00022519"/>
    </source>
</evidence>
<keyword evidence="11" id="KW-1185">Reference proteome</keyword>
<evidence type="ECO:0000256" key="2">
    <source>
        <dbReference type="ARBA" id="ARBA00005745"/>
    </source>
</evidence>
<comment type="subcellular location">
    <subcellularLocation>
        <location evidence="1">Cell inner membrane</location>
        <topology evidence="1">Multi-pass membrane protein</topology>
    </subcellularLocation>
</comment>
<dbReference type="KEGG" id="nall:PP769_06705"/>
<dbReference type="Gene3D" id="1.20.81.30">
    <property type="entry name" value="Type II secretion system (T2SS), domain F"/>
    <property type="match status" value="2"/>
</dbReference>
<organism evidence="10 11">
    <name type="scientific">Candidatus Nitrospira allomarina</name>
    <dbReference type="NCBI Taxonomy" id="3020900"/>
    <lineage>
        <taxon>Bacteria</taxon>
        <taxon>Pseudomonadati</taxon>
        <taxon>Nitrospirota</taxon>
        <taxon>Nitrospiria</taxon>
        <taxon>Nitrospirales</taxon>
        <taxon>Nitrospiraceae</taxon>
        <taxon>Nitrospira</taxon>
    </lineage>
</organism>
<keyword evidence="5 8" id="KW-0812">Transmembrane</keyword>
<dbReference type="InterPro" id="IPR018076">
    <property type="entry name" value="T2SS_GspF_dom"/>
</dbReference>
<dbReference type="Proteomes" id="UP001302719">
    <property type="component" value="Chromosome"/>
</dbReference>
<evidence type="ECO:0000256" key="5">
    <source>
        <dbReference type="ARBA" id="ARBA00022692"/>
    </source>
</evidence>
<dbReference type="PANTHER" id="PTHR30012:SF0">
    <property type="entry name" value="TYPE II SECRETION SYSTEM PROTEIN F-RELATED"/>
    <property type="match status" value="1"/>
</dbReference>
<evidence type="ECO:0000256" key="6">
    <source>
        <dbReference type="ARBA" id="ARBA00022989"/>
    </source>
</evidence>
<evidence type="ECO:0000259" key="9">
    <source>
        <dbReference type="Pfam" id="PF00482"/>
    </source>
</evidence>
<proteinExistence type="inferred from homology"/>
<dbReference type="InterPro" id="IPR042094">
    <property type="entry name" value="T2SS_GspF_sf"/>
</dbReference>
<dbReference type="RefSeq" id="WP_312646198.1">
    <property type="nucleotide sequence ID" value="NZ_CP116967.1"/>
</dbReference>
<evidence type="ECO:0000256" key="8">
    <source>
        <dbReference type="SAM" id="Phobius"/>
    </source>
</evidence>
<feature type="transmembrane region" description="Helical" evidence="8">
    <location>
        <begin position="230"/>
        <end position="248"/>
    </location>
</feature>
<gene>
    <name evidence="10" type="ORF">PP769_06705</name>
</gene>
<evidence type="ECO:0000256" key="1">
    <source>
        <dbReference type="ARBA" id="ARBA00004429"/>
    </source>
</evidence>
<keyword evidence="4" id="KW-0997">Cell inner membrane</keyword>
<evidence type="ECO:0000256" key="7">
    <source>
        <dbReference type="ARBA" id="ARBA00023136"/>
    </source>
</evidence>
<accession>A0AA96GG13</accession>
<dbReference type="PANTHER" id="PTHR30012">
    <property type="entry name" value="GENERAL SECRETION PATHWAY PROTEIN"/>
    <property type="match status" value="1"/>
</dbReference>
<protein>
    <submittedName>
        <fullName evidence="10">Type II secretion system F family protein</fullName>
    </submittedName>
</protein>
<name>A0AA96GG13_9BACT</name>
<sequence length="410" mass="44965">MPRFEYRAKNLDGQTVHGEVLAATSSEALQLLRRQDVLVTGLQEKVERVFNLSGQLTGWSRGWSWRGVSSKELVVFTHQLATLIRAGVPLLECLDILSSEAENPTLQQVVKHIREDVEGGTLLAHALKRNPTVFSEFYRSMVEVGETTGRLDESLTQLAVYLDKQAQLRAKIFSGLAYPALLVAVAMIVLVFLLIWVVPLFSGLFQDMGESLPWLTQVVIDLAEGVRDHFFLLATFFGGLGMGIRWFLKNPKSRQGIDGWVLRVPLLGSVIQKAATVRFSRTLGFLVRRGVPLLSALGVAGTVTGNKIFERSIKLAAIAIQNGQPLSETLRTGRVFPPMVPQMIKVGESTGSIDVMLEKIADLFEQEVDRTVATLTSVLEPVIILVVGCGIALVVVAMYLPIFSIGSVIG</sequence>
<dbReference type="GO" id="GO:0015628">
    <property type="term" value="P:protein secretion by the type II secretion system"/>
    <property type="evidence" value="ECO:0007669"/>
    <property type="project" value="TreeGrafter"/>
</dbReference>
<evidence type="ECO:0000313" key="10">
    <source>
        <dbReference type="EMBL" id="WNM59450.1"/>
    </source>
</evidence>
<keyword evidence="6 8" id="KW-1133">Transmembrane helix</keyword>
<keyword evidence="3" id="KW-1003">Cell membrane</keyword>